<dbReference type="GO" id="GO:0022627">
    <property type="term" value="C:cytosolic small ribosomal subunit"/>
    <property type="evidence" value="ECO:0007669"/>
    <property type="project" value="TreeGrafter"/>
</dbReference>
<dbReference type="Proteomes" id="UP000655751">
    <property type="component" value="Unassembled WGS sequence"/>
</dbReference>
<keyword evidence="3" id="KW-1185">Reference proteome</keyword>
<evidence type="ECO:0000313" key="3">
    <source>
        <dbReference type="Proteomes" id="UP000655751"/>
    </source>
</evidence>
<dbReference type="AlphaFoldDB" id="A0A931I5N3"/>
<dbReference type="Pfam" id="PF16321">
    <property type="entry name" value="Ribosom_S30AE_C"/>
    <property type="match status" value="1"/>
</dbReference>
<reference evidence="2" key="1">
    <citation type="submission" date="2020-11" db="EMBL/GenBank/DDBJ databases">
        <title>Nocardia NEAU-351.nov., a novel actinomycete isolated from the cow dung.</title>
        <authorList>
            <person name="Zhang X."/>
        </authorList>
    </citation>
    <scope>NUCLEOTIDE SEQUENCE</scope>
    <source>
        <strain evidence="2">NEAU-351</strain>
    </source>
</reference>
<proteinExistence type="predicted"/>
<accession>A0A931I5N3</accession>
<dbReference type="GO" id="GO:0043024">
    <property type="term" value="F:ribosomal small subunit binding"/>
    <property type="evidence" value="ECO:0007669"/>
    <property type="project" value="TreeGrafter"/>
</dbReference>
<dbReference type="EMBL" id="JADMLG010000001">
    <property type="protein sequence ID" value="MBH0775317.1"/>
    <property type="molecule type" value="Genomic_DNA"/>
</dbReference>
<dbReference type="Gene3D" id="3.30.505.50">
    <property type="entry name" value="Sigma 54 modulation/S30EA ribosomal protein, C-terminal domain"/>
    <property type="match status" value="1"/>
</dbReference>
<feature type="domain" description="Sigma 54 modulation/S30EA ribosomal protein C-terminal" evidence="1">
    <location>
        <begin position="120"/>
        <end position="167"/>
    </location>
</feature>
<dbReference type="InterPro" id="IPR050574">
    <property type="entry name" value="HPF/YfiA_ribosome-assoc"/>
</dbReference>
<dbReference type="InterPro" id="IPR032528">
    <property type="entry name" value="Ribosom_S30AE_C"/>
</dbReference>
<evidence type="ECO:0000313" key="2">
    <source>
        <dbReference type="EMBL" id="MBH0775317.1"/>
    </source>
</evidence>
<protein>
    <submittedName>
        <fullName evidence="2">Sigma 54 modulation/S30EA ribosomal C-terminal domain-containing protein</fullName>
    </submittedName>
</protein>
<sequence>MGVSDDSSAVQDPVVRGAIEEQVVDHTVRSIARALADCRAEASARVRLTSGECAGGPVLAEVNARVGDATVRVQVGGPCGRIAELTADRLAGQLRRVTGADTDRIWPDPYRPALAVVTDPRPIVRRKHCALLRGGPSVAVRTMDAMDYDAHLYVDAETGEDAAVYRAGPRGVRMGRQHRVDPPPALHALPLTMNPRPAPLFTEDEAADRLCRYGLPFVFFTDPTDRRGRLLYRRYDGDLGLVVPREAGVS</sequence>
<evidence type="ECO:0000259" key="1">
    <source>
        <dbReference type="Pfam" id="PF16321"/>
    </source>
</evidence>
<dbReference type="GO" id="GO:0045900">
    <property type="term" value="P:negative regulation of translational elongation"/>
    <property type="evidence" value="ECO:0007669"/>
    <property type="project" value="TreeGrafter"/>
</dbReference>
<name>A0A931I5N3_9NOCA</name>
<organism evidence="2 3">
    <name type="scientific">Nocardia bovistercoris</name>
    <dbReference type="NCBI Taxonomy" id="2785916"/>
    <lineage>
        <taxon>Bacteria</taxon>
        <taxon>Bacillati</taxon>
        <taxon>Actinomycetota</taxon>
        <taxon>Actinomycetes</taxon>
        <taxon>Mycobacteriales</taxon>
        <taxon>Nocardiaceae</taxon>
        <taxon>Nocardia</taxon>
    </lineage>
</organism>
<dbReference type="RefSeq" id="WP_196147592.1">
    <property type="nucleotide sequence ID" value="NZ_JADMLG010000001.1"/>
</dbReference>
<gene>
    <name evidence="2" type="ORF">IT779_03335</name>
</gene>
<comment type="caution">
    <text evidence="2">The sequence shown here is derived from an EMBL/GenBank/DDBJ whole genome shotgun (WGS) entry which is preliminary data.</text>
</comment>
<dbReference type="PANTHER" id="PTHR33231:SF1">
    <property type="entry name" value="30S RIBOSOMAL PROTEIN"/>
    <property type="match status" value="1"/>
</dbReference>
<dbReference type="PANTHER" id="PTHR33231">
    <property type="entry name" value="30S RIBOSOMAL PROTEIN"/>
    <property type="match status" value="1"/>
</dbReference>
<dbReference type="InterPro" id="IPR038416">
    <property type="entry name" value="Ribosom_S30AE_C_sf"/>
</dbReference>